<dbReference type="InterPro" id="IPR021796">
    <property type="entry name" value="Tll0287-like_dom"/>
</dbReference>
<keyword evidence="4" id="KW-1185">Reference proteome</keyword>
<feature type="chain" id="PRO_5020699473" evidence="1">
    <location>
        <begin position="20"/>
        <end position="183"/>
    </location>
</feature>
<dbReference type="Pfam" id="PF11845">
    <property type="entry name" value="Tll0287-like"/>
    <property type="match status" value="1"/>
</dbReference>
<dbReference type="OrthoDB" id="9797588at2"/>
<accession>A0A4U1BEV0</accession>
<dbReference type="Proteomes" id="UP000305674">
    <property type="component" value="Unassembled WGS sequence"/>
</dbReference>
<feature type="signal peptide" evidence="1">
    <location>
        <begin position="1"/>
        <end position="19"/>
    </location>
</feature>
<protein>
    <submittedName>
        <fullName evidence="3">DUF3365 domain-containing protein</fullName>
    </submittedName>
</protein>
<dbReference type="EMBL" id="SWCI01000004">
    <property type="protein sequence ID" value="TKB49398.1"/>
    <property type="molecule type" value="Genomic_DNA"/>
</dbReference>
<gene>
    <name evidence="3" type="ORF">FCL40_08680</name>
</gene>
<comment type="caution">
    <text evidence="3">The sequence shown here is derived from an EMBL/GenBank/DDBJ whole genome shotgun (WGS) entry which is preliminary data.</text>
</comment>
<proteinExistence type="predicted"/>
<evidence type="ECO:0000313" key="3">
    <source>
        <dbReference type="EMBL" id="TKB49398.1"/>
    </source>
</evidence>
<evidence type="ECO:0000313" key="4">
    <source>
        <dbReference type="Proteomes" id="UP000305674"/>
    </source>
</evidence>
<dbReference type="AlphaFoldDB" id="A0A4U1BEV0"/>
<name>A0A4U1BEV0_9GAMM</name>
<reference evidence="3 4" key="1">
    <citation type="submission" date="2019-04" db="EMBL/GenBank/DDBJ databases">
        <authorList>
            <person name="Hwang J.C."/>
        </authorList>
    </citation>
    <scope>NUCLEOTIDE SEQUENCE [LARGE SCALE GENOMIC DNA]</scope>
    <source>
        <strain evidence="3 4">IMCC35001</strain>
    </source>
</reference>
<sequence length="183" mass="19465">MKRVMALGLMSLISQGVWATDSLDLKQQGMALISQFGATLKPSLKAAMQSGGPRAAVEVCASQAPLIAARLSQQSGWRLSRVSLKPRNGATAVADPWEAQVLAGFEAQLAAGADAAALVTEKHGPGEFRLMKGIVIDKVCLQCHGEQIDPGVLEAIRRHYPDDQATGYQLGELRGGFSVSRRL</sequence>
<dbReference type="RefSeq" id="WP_136852819.1">
    <property type="nucleotide sequence ID" value="NZ_SWCI01000004.1"/>
</dbReference>
<evidence type="ECO:0000256" key="1">
    <source>
        <dbReference type="SAM" id="SignalP"/>
    </source>
</evidence>
<organism evidence="3 4">
    <name type="scientific">Ferrimonas sediminicola</name>
    <dbReference type="NCBI Taxonomy" id="2569538"/>
    <lineage>
        <taxon>Bacteria</taxon>
        <taxon>Pseudomonadati</taxon>
        <taxon>Pseudomonadota</taxon>
        <taxon>Gammaproteobacteria</taxon>
        <taxon>Alteromonadales</taxon>
        <taxon>Ferrimonadaceae</taxon>
        <taxon>Ferrimonas</taxon>
    </lineage>
</organism>
<keyword evidence="1" id="KW-0732">Signal</keyword>
<feature type="domain" description="Tll0287-like" evidence="2">
    <location>
        <begin position="36"/>
        <end position="180"/>
    </location>
</feature>
<evidence type="ECO:0000259" key="2">
    <source>
        <dbReference type="Pfam" id="PF11845"/>
    </source>
</evidence>